<dbReference type="EMBL" id="KN739061">
    <property type="protein sequence ID" value="KIH54457.1"/>
    <property type="molecule type" value="Genomic_DNA"/>
</dbReference>
<feature type="non-terminal residue" evidence="1">
    <location>
        <position position="84"/>
    </location>
</feature>
<dbReference type="OrthoDB" id="6022242at2759"/>
<protein>
    <submittedName>
        <fullName evidence="1">Uncharacterized protein</fullName>
    </submittedName>
</protein>
<dbReference type="AlphaFoldDB" id="A0A0C2CX82"/>
<reference evidence="1 2" key="1">
    <citation type="submission" date="2013-12" db="EMBL/GenBank/DDBJ databases">
        <title>Draft genome of the parsitic nematode Ancylostoma duodenale.</title>
        <authorList>
            <person name="Mitreva M."/>
        </authorList>
    </citation>
    <scope>NUCLEOTIDE SEQUENCE [LARGE SCALE GENOMIC DNA]</scope>
    <source>
        <strain evidence="1 2">Zhejiang</strain>
    </source>
</reference>
<dbReference type="Proteomes" id="UP000054047">
    <property type="component" value="Unassembled WGS sequence"/>
</dbReference>
<organism evidence="1 2">
    <name type="scientific">Ancylostoma duodenale</name>
    <dbReference type="NCBI Taxonomy" id="51022"/>
    <lineage>
        <taxon>Eukaryota</taxon>
        <taxon>Metazoa</taxon>
        <taxon>Ecdysozoa</taxon>
        <taxon>Nematoda</taxon>
        <taxon>Chromadorea</taxon>
        <taxon>Rhabditida</taxon>
        <taxon>Rhabditina</taxon>
        <taxon>Rhabditomorpha</taxon>
        <taxon>Strongyloidea</taxon>
        <taxon>Ancylostomatidae</taxon>
        <taxon>Ancylostomatinae</taxon>
        <taxon>Ancylostoma</taxon>
    </lineage>
</organism>
<sequence>MYCQETDTQVIDVKSSNPGLVSEWKRRLSNDETDTQVIDVQSSNPGLVSEWKRRLSNDVDIITAIIRPDSNRAGDGGLGISLEG</sequence>
<evidence type="ECO:0000313" key="1">
    <source>
        <dbReference type="EMBL" id="KIH54457.1"/>
    </source>
</evidence>
<accession>A0A0C2CX82</accession>
<gene>
    <name evidence="1" type="ORF">ANCDUO_15397</name>
</gene>
<keyword evidence="2" id="KW-1185">Reference proteome</keyword>
<evidence type="ECO:0000313" key="2">
    <source>
        <dbReference type="Proteomes" id="UP000054047"/>
    </source>
</evidence>
<name>A0A0C2CX82_9BILA</name>
<proteinExistence type="predicted"/>